<comment type="caution">
    <text evidence="2">The sequence shown here is derived from an EMBL/GenBank/DDBJ whole genome shotgun (WGS) entry which is preliminary data.</text>
</comment>
<keyword evidence="1" id="KW-0732">Signal</keyword>
<reference evidence="2 3" key="1">
    <citation type="submission" date="2019-03" db="EMBL/GenBank/DDBJ databases">
        <title>Single cell metagenomics reveals metabolic interactions within the superorganism composed of flagellate Streblomastix strix and complex community of Bacteroidetes bacteria on its surface.</title>
        <authorList>
            <person name="Treitli S.C."/>
            <person name="Kolisko M."/>
            <person name="Husnik F."/>
            <person name="Keeling P."/>
            <person name="Hampl V."/>
        </authorList>
    </citation>
    <scope>NUCLEOTIDE SEQUENCE [LARGE SCALE GENOMIC DNA]</scope>
    <source>
        <strain evidence="2">St1</strain>
    </source>
</reference>
<feature type="chain" id="PRO_5024400938" evidence="1">
    <location>
        <begin position="20"/>
        <end position="260"/>
    </location>
</feature>
<name>A0A5M8P1B8_9BACT</name>
<dbReference type="Proteomes" id="UP000324575">
    <property type="component" value="Unassembled WGS sequence"/>
</dbReference>
<proteinExistence type="predicted"/>
<accession>A0A5M8P1B8</accession>
<dbReference type="Gene3D" id="2.40.160.20">
    <property type="match status" value="1"/>
</dbReference>
<dbReference type="SUPFAM" id="SSF56925">
    <property type="entry name" value="OMPA-like"/>
    <property type="match status" value="1"/>
</dbReference>
<sequence>MKKLLIFSVALCACGLINAQTQREVGTTTKSGQYILPQAGDFAIQVNADPFLKYAGNLLTSASNSAPTFENFGVVGKYFLSNDRALRVGLSLGLDKETTKALIPDVTTPTEMVENLTKVGSTDVYLNVGYEFRRGYGRLQGFYGAEAVIGYSSTTTNYEYGNKLSATNPLPRNLSNTTGGRFSFGLGGFTGVEYFIAPKISIGAEVGLAFAISTAPKGESVAESWDGSKVKETSVESYTGAGYTSFSTMPKGNLFIAFHF</sequence>
<protein>
    <submittedName>
        <fullName evidence="2">Uncharacterized protein</fullName>
    </submittedName>
</protein>
<gene>
    <name evidence="2" type="ORF">EZS26_001571</name>
</gene>
<evidence type="ECO:0000313" key="2">
    <source>
        <dbReference type="EMBL" id="KAA6302211.1"/>
    </source>
</evidence>
<evidence type="ECO:0000256" key="1">
    <source>
        <dbReference type="SAM" id="SignalP"/>
    </source>
</evidence>
<dbReference type="EMBL" id="SNRX01000009">
    <property type="protein sequence ID" value="KAA6302211.1"/>
    <property type="molecule type" value="Genomic_DNA"/>
</dbReference>
<feature type="signal peptide" evidence="1">
    <location>
        <begin position="1"/>
        <end position="19"/>
    </location>
</feature>
<organism evidence="2 3">
    <name type="scientific">Candidatus Ordinivivax streblomastigis</name>
    <dbReference type="NCBI Taxonomy" id="2540710"/>
    <lineage>
        <taxon>Bacteria</taxon>
        <taxon>Pseudomonadati</taxon>
        <taxon>Bacteroidota</taxon>
        <taxon>Bacteroidia</taxon>
        <taxon>Bacteroidales</taxon>
        <taxon>Candidatus Ordinivivax</taxon>
    </lineage>
</organism>
<dbReference type="InterPro" id="IPR011250">
    <property type="entry name" value="OMP/PagP_B-barrel"/>
</dbReference>
<evidence type="ECO:0000313" key="3">
    <source>
        <dbReference type="Proteomes" id="UP000324575"/>
    </source>
</evidence>
<dbReference type="AlphaFoldDB" id="A0A5M8P1B8"/>